<evidence type="ECO:0000256" key="1">
    <source>
        <dbReference type="ARBA" id="ARBA00022679"/>
    </source>
</evidence>
<protein>
    <recommendedName>
        <fullName evidence="5">C2H2-type domain-containing protein</fullName>
    </recommendedName>
</protein>
<dbReference type="PROSITE" id="PS00113">
    <property type="entry name" value="ADENYLATE_KINASE"/>
    <property type="match status" value="1"/>
</dbReference>
<proteinExistence type="inferred from homology"/>
<dbReference type="GO" id="GO:0004017">
    <property type="term" value="F:AMP kinase activity"/>
    <property type="evidence" value="ECO:0007669"/>
    <property type="project" value="InterPro"/>
</dbReference>
<dbReference type="eggNOG" id="KOG3078">
    <property type="taxonomic scope" value="Eukaryota"/>
</dbReference>
<dbReference type="AlphaFoldDB" id="A0A0L0G8N4"/>
<dbReference type="Proteomes" id="UP000054560">
    <property type="component" value="Unassembled WGS sequence"/>
</dbReference>
<reference evidence="6 7" key="1">
    <citation type="submission" date="2011-02" db="EMBL/GenBank/DDBJ databases">
        <title>The Genome Sequence of Sphaeroforma arctica JP610.</title>
        <authorList>
            <consortium name="The Broad Institute Genome Sequencing Platform"/>
            <person name="Russ C."/>
            <person name="Cuomo C."/>
            <person name="Young S.K."/>
            <person name="Zeng Q."/>
            <person name="Gargeya S."/>
            <person name="Alvarado L."/>
            <person name="Berlin A."/>
            <person name="Chapman S.B."/>
            <person name="Chen Z."/>
            <person name="Freedman E."/>
            <person name="Gellesch M."/>
            <person name="Goldberg J."/>
            <person name="Griggs A."/>
            <person name="Gujja S."/>
            <person name="Heilman E."/>
            <person name="Heiman D."/>
            <person name="Howarth C."/>
            <person name="Mehta T."/>
            <person name="Neiman D."/>
            <person name="Pearson M."/>
            <person name="Roberts A."/>
            <person name="Saif S."/>
            <person name="Shea T."/>
            <person name="Shenoy N."/>
            <person name="Sisk P."/>
            <person name="Stolte C."/>
            <person name="Sykes S."/>
            <person name="White J."/>
            <person name="Yandava C."/>
            <person name="Burger G."/>
            <person name="Gray M.W."/>
            <person name="Holland P.W.H."/>
            <person name="King N."/>
            <person name="Lang F.B.F."/>
            <person name="Roger A.J."/>
            <person name="Ruiz-Trillo I."/>
            <person name="Haas B."/>
            <person name="Nusbaum C."/>
            <person name="Birren B."/>
        </authorList>
    </citation>
    <scope>NUCLEOTIDE SEQUENCE [LARGE SCALE GENOMIC DNA]</scope>
    <source>
        <strain evidence="6 7">JP610</strain>
    </source>
</reference>
<gene>
    <name evidence="6" type="ORF">SARC_02460</name>
</gene>
<dbReference type="PANTHER" id="PTHR23359">
    <property type="entry name" value="NUCLEOTIDE KINASE"/>
    <property type="match status" value="1"/>
</dbReference>
<dbReference type="InterPro" id="IPR027417">
    <property type="entry name" value="P-loop_NTPase"/>
</dbReference>
<dbReference type="InterPro" id="IPR006259">
    <property type="entry name" value="Adenyl_kin_sub"/>
</dbReference>
<keyword evidence="3 4" id="KW-0418">Kinase</keyword>
<dbReference type="CDD" id="cd01428">
    <property type="entry name" value="ADK"/>
    <property type="match status" value="1"/>
</dbReference>
<accession>A0A0L0G8N4</accession>
<feature type="domain" description="C2H2-type" evidence="5">
    <location>
        <begin position="173"/>
        <end position="193"/>
    </location>
</feature>
<dbReference type="InterPro" id="IPR033690">
    <property type="entry name" value="Adenylat_kinase_CS"/>
</dbReference>
<evidence type="ECO:0000313" key="6">
    <source>
        <dbReference type="EMBL" id="KNC85370.1"/>
    </source>
</evidence>
<keyword evidence="1 4" id="KW-0808">Transferase</keyword>
<dbReference type="HAMAP" id="MF_00235">
    <property type="entry name" value="Adenylate_kinase_Adk"/>
    <property type="match status" value="1"/>
</dbReference>
<keyword evidence="2" id="KW-0547">Nucleotide-binding</keyword>
<dbReference type="PRINTS" id="PR00094">
    <property type="entry name" value="ADENYLTKNASE"/>
</dbReference>
<comment type="similarity">
    <text evidence="4">Belongs to the adenylate kinase family.</text>
</comment>
<keyword evidence="7" id="KW-1185">Reference proteome</keyword>
<dbReference type="RefSeq" id="XP_014159272.1">
    <property type="nucleotide sequence ID" value="XM_014303797.1"/>
</dbReference>
<dbReference type="STRING" id="667725.A0A0L0G8N4"/>
<evidence type="ECO:0000256" key="2">
    <source>
        <dbReference type="ARBA" id="ARBA00022741"/>
    </source>
</evidence>
<dbReference type="Pfam" id="PF00406">
    <property type="entry name" value="ADK"/>
    <property type="match status" value="1"/>
</dbReference>
<sequence>MAAYSFMTNKMRFFNPRAVISGCTSVRTIKAVVRHYSTAERLQTHATTVPARIVLVGPPGSGKGSYAKELVPYLGVKHLSPGDLLRAEIASGTPLGNEVKDLVSSGRLVSDEVVAKVVNHALESCGNGFILDGYPRNVEQAKLLSKVIGIDMVLRVKMRPDALRAKLEGRRVCRKCGTSFNLANVKLDHPTGHSYDSEFFHMPAMLPHNSDCTDQTDAHDLEHRADDQSDVIDRRLEVYKTETYPVIEYYREGGCNIVDVDIEGGRSVMLPIILRKVGVGASHK</sequence>
<dbReference type="InterPro" id="IPR000850">
    <property type="entry name" value="Adenylat/UMP-CMP_kin"/>
</dbReference>
<dbReference type="Gene3D" id="3.40.50.300">
    <property type="entry name" value="P-loop containing nucleotide triphosphate hydrolases"/>
    <property type="match status" value="1"/>
</dbReference>
<dbReference type="OrthoDB" id="439792at2759"/>
<dbReference type="NCBIfam" id="TIGR01351">
    <property type="entry name" value="adk"/>
    <property type="match status" value="1"/>
</dbReference>
<evidence type="ECO:0000256" key="3">
    <source>
        <dbReference type="ARBA" id="ARBA00022777"/>
    </source>
</evidence>
<dbReference type="EMBL" id="KQ241706">
    <property type="protein sequence ID" value="KNC85370.1"/>
    <property type="molecule type" value="Genomic_DNA"/>
</dbReference>
<dbReference type="PROSITE" id="PS00028">
    <property type="entry name" value="ZINC_FINGER_C2H2_1"/>
    <property type="match status" value="1"/>
</dbReference>
<dbReference type="GO" id="GO:0005524">
    <property type="term" value="F:ATP binding"/>
    <property type="evidence" value="ECO:0007669"/>
    <property type="project" value="InterPro"/>
</dbReference>
<dbReference type="SUPFAM" id="SSF52540">
    <property type="entry name" value="P-loop containing nucleoside triphosphate hydrolases"/>
    <property type="match status" value="1"/>
</dbReference>
<organism evidence="6 7">
    <name type="scientific">Sphaeroforma arctica JP610</name>
    <dbReference type="NCBI Taxonomy" id="667725"/>
    <lineage>
        <taxon>Eukaryota</taxon>
        <taxon>Ichthyosporea</taxon>
        <taxon>Ichthyophonida</taxon>
        <taxon>Sphaeroforma</taxon>
    </lineage>
</organism>
<dbReference type="InterPro" id="IPR013087">
    <property type="entry name" value="Znf_C2H2_type"/>
</dbReference>
<dbReference type="GeneID" id="25902964"/>
<name>A0A0L0G8N4_9EUKA</name>
<evidence type="ECO:0000313" key="7">
    <source>
        <dbReference type="Proteomes" id="UP000054560"/>
    </source>
</evidence>
<evidence type="ECO:0000259" key="5">
    <source>
        <dbReference type="PROSITE" id="PS00028"/>
    </source>
</evidence>
<evidence type="ECO:0000256" key="4">
    <source>
        <dbReference type="RuleBase" id="RU003330"/>
    </source>
</evidence>